<name>A0A177D947_ALTAL</name>
<feature type="coiled-coil region" evidence="1">
    <location>
        <begin position="802"/>
        <end position="896"/>
    </location>
</feature>
<dbReference type="EMBL" id="KV441492">
    <property type="protein sequence ID" value="OAG15781.1"/>
    <property type="molecule type" value="Genomic_DNA"/>
</dbReference>
<feature type="compositionally biased region" description="Polar residues" evidence="2">
    <location>
        <begin position="38"/>
        <end position="47"/>
    </location>
</feature>
<feature type="region of interest" description="Disordered" evidence="2">
    <location>
        <begin position="1318"/>
        <end position="1337"/>
    </location>
</feature>
<feature type="region of interest" description="Disordered" evidence="2">
    <location>
        <begin position="204"/>
        <end position="298"/>
    </location>
</feature>
<organism evidence="3 4">
    <name type="scientific">Alternaria alternata</name>
    <name type="common">Alternaria rot fungus</name>
    <name type="synonym">Torula alternata</name>
    <dbReference type="NCBI Taxonomy" id="5599"/>
    <lineage>
        <taxon>Eukaryota</taxon>
        <taxon>Fungi</taxon>
        <taxon>Dikarya</taxon>
        <taxon>Ascomycota</taxon>
        <taxon>Pezizomycotina</taxon>
        <taxon>Dothideomycetes</taxon>
        <taxon>Pleosporomycetidae</taxon>
        <taxon>Pleosporales</taxon>
        <taxon>Pleosporineae</taxon>
        <taxon>Pleosporaceae</taxon>
        <taxon>Alternaria</taxon>
        <taxon>Alternaria sect. Alternaria</taxon>
        <taxon>Alternaria alternata complex</taxon>
    </lineage>
</organism>
<feature type="region of interest" description="Disordered" evidence="2">
    <location>
        <begin position="1472"/>
        <end position="1554"/>
    </location>
</feature>
<feature type="region of interest" description="Disordered" evidence="2">
    <location>
        <begin position="322"/>
        <end position="389"/>
    </location>
</feature>
<dbReference type="PANTHER" id="PTHR23159">
    <property type="entry name" value="CENTROSOMAL PROTEIN 2"/>
    <property type="match status" value="1"/>
</dbReference>
<evidence type="ECO:0000313" key="3">
    <source>
        <dbReference type="EMBL" id="OAG15781.1"/>
    </source>
</evidence>
<feature type="compositionally biased region" description="Basic residues" evidence="2">
    <location>
        <begin position="245"/>
        <end position="254"/>
    </location>
</feature>
<feature type="compositionally biased region" description="Polar residues" evidence="2">
    <location>
        <begin position="357"/>
        <end position="389"/>
    </location>
</feature>
<keyword evidence="1" id="KW-0175">Coiled coil</keyword>
<protein>
    <submittedName>
        <fullName evidence="3">Uncharacterized protein</fullName>
    </submittedName>
</protein>
<feature type="compositionally biased region" description="Basic and acidic residues" evidence="2">
    <location>
        <begin position="328"/>
        <end position="340"/>
    </location>
</feature>
<reference evidence="3 4" key="1">
    <citation type="submission" date="2016-05" db="EMBL/GenBank/DDBJ databases">
        <title>Comparative analysis of secretome profiles of manganese(II)-oxidizing ascomycete fungi.</title>
        <authorList>
            <consortium name="DOE Joint Genome Institute"/>
            <person name="Zeiner C.A."/>
            <person name="Purvine S.O."/>
            <person name="Zink E.M."/>
            <person name="Wu S."/>
            <person name="Pasa-Tolic L."/>
            <person name="Chaput D.L."/>
            <person name="Haridas S."/>
            <person name="Grigoriev I.V."/>
            <person name="Santelli C.M."/>
            <person name="Hansel C.M."/>
        </authorList>
    </citation>
    <scope>NUCLEOTIDE SEQUENCE [LARGE SCALE GENOMIC DNA]</scope>
    <source>
        <strain evidence="3 4">SRC1lrK2f</strain>
    </source>
</reference>
<feature type="coiled-coil region" evidence="1">
    <location>
        <begin position="591"/>
        <end position="671"/>
    </location>
</feature>
<feature type="region of interest" description="Disordered" evidence="2">
    <location>
        <begin position="412"/>
        <end position="488"/>
    </location>
</feature>
<feature type="compositionally biased region" description="Polar residues" evidence="2">
    <location>
        <begin position="1364"/>
        <end position="1378"/>
    </location>
</feature>
<dbReference type="KEGG" id="aalt:CC77DRAFT_1012925"/>
<feature type="compositionally biased region" description="Basic and acidic residues" evidence="2">
    <location>
        <begin position="1523"/>
        <end position="1534"/>
    </location>
</feature>
<feature type="coiled-coil region" evidence="1">
    <location>
        <begin position="943"/>
        <end position="1190"/>
    </location>
</feature>
<feature type="compositionally biased region" description="Polar residues" evidence="2">
    <location>
        <begin position="1415"/>
        <end position="1446"/>
    </location>
</feature>
<evidence type="ECO:0000256" key="2">
    <source>
        <dbReference type="SAM" id="MobiDB-lite"/>
    </source>
</evidence>
<evidence type="ECO:0000313" key="4">
    <source>
        <dbReference type="Proteomes" id="UP000077248"/>
    </source>
</evidence>
<feature type="compositionally biased region" description="Basic and acidic residues" evidence="2">
    <location>
        <begin position="20"/>
        <end position="37"/>
    </location>
</feature>
<proteinExistence type="predicted"/>
<evidence type="ECO:0000256" key="1">
    <source>
        <dbReference type="SAM" id="Coils"/>
    </source>
</evidence>
<feature type="region of interest" description="Disordered" evidence="2">
    <location>
        <begin position="1"/>
        <end position="72"/>
    </location>
</feature>
<sequence length="1657" mass="184769">MAGKAGRGEQLPKEQNPSRLRNEVRPESTDDERDRRSTAIQVPNSDTIVPETQPGHAGDFHCGDPVADNESEFSLSPNSVALLERTAVTKKTETTQCIPFFGKLLSRNPIGRNDSSASAAPSPNPFAISYSQARKVSSKPPPKEVATAAQSIHLGLRTLDIQKHKGHASREPAHVPPPCLPDSAHLGEPCTMSNQNMDVVDQTATRRSQEEPTYTLPPQADAMSSIPPSAQLNARPASGMNRVPGVKKGRKHRKEQLSQQRLGSRPRPRITPSHARQAGTIGGSAPDTSTDPLCLSQMNADGDGVHAFRAPVDDPQRHAYAQESQLPNEEHGCIADDKEPCNTIPSLMDTTFRDFQDSSTQRQFPTASVQGPSTSPETLNTTEPKQQPLTTFHDQARSIGPDKRVAFSAQTSGPYALPNSHEPVEAPAVPTQSHQPSLYADNNRVAPQPRINEAHPHGIPNRDGPLRMTKSRRKLRPSGPTSYDTQGKAISPSVEHAMETVRVAILANKYRIQHEITTLTQKHKAELAELQCTINNQIQSIADHDRRYQDLRKTLSQLTNTAKTNQRFVTGLQQDSENLQKSATSFHKECGKTLTKKITELEDEKRSLQEEVGTMTDKLAATQRKMRSTLDDLWIRFVVSESKREDLTENLAKQEAALEEERKKRNEFGKQLFSDVQSIPRQVVDSSVALTKKIELLQVTLDNATAHSSQNDQIKECLEALQPLRLTPVMTMQDIERMSNTPNLVHERLDLGLDTLSKTVTSKALPDAELQEFVKEQKNSLQTEMLRYEEVTAENCKTHESNVCLKSRLDAQQQHCTRLEEQIKGYEKVEVDLKASCEQLERDLGVLKDVPPIDTSGLEQEALDLRQKLQKAREDLTAVNTKVKEIEKERDTYEVTVSKLILVAMVLTISRAILEEHAAVREQIAKDCQSEFSEKERSFKREIHRLTIDHDEKEKTIQELNDKLNAADTQLDELSKNIQTLESKSAEITDLQAQLQNTTEELHSKKRDCADLTRRSQEKTEKMSELQGLYSNLQAEVTQHQTTMQTMRRDADNEITKMRQDASNTFQLSSNQVSNLQEEKKSLSTRLEQAQMNEAKLQHEVAELRAAKEADISRLQAKVDEKSQKLVEQHRIEVDDWRRRMSQKDAALEEMEAKMRLAEDQHKTKIATDLEKAESNMRKLEEQYRDSLRVIREQGNLNQQVGSQVHAARGILVESGETTQAVKARNKVSRQNHSMLEVSEEQDSHSKKPLSVFHPMSSQSQLEDDDLFATQFKEQGGIDEISNESIDVHHEPRTATESHDAQNLSMTQDASKGDLLRAPQQQLKHQVSSSSDLSNMSTDELTAMEKSQPVSTGMLAGRDRDGFNSGNASPEFSQTLEETQCVPSIVSRNYNRDPFHRGTALADVGVALVADNESVADSQSFRSSGRPKSQANTASRMMPPHSNNSDYPRPSVEDYAVDLGASTRHTMYGSANLKLSSSNSRPSKLSSSKQIYSQCESRRSAPTGLQHSSSQNMKQEHTKKRKSSIDQTERDSATKKQRSKSQPRPLDSSPGLLSQSSFVAVTRPKAQNIMPYSQGGAATSSQSKAQVPSSRPRARISRQAPSSGDAYFPRSQSSSHVAASGPIRRSSTRLTRGKGKNSIAFGNACNERFNQELDQPR</sequence>
<dbReference type="GeneID" id="29109396"/>
<dbReference type="PANTHER" id="PTHR23159:SF31">
    <property type="entry name" value="CENTROSOME-ASSOCIATED PROTEIN CEP250 ISOFORM X1"/>
    <property type="match status" value="1"/>
</dbReference>
<feature type="compositionally biased region" description="Polar residues" evidence="2">
    <location>
        <begin position="1503"/>
        <end position="1513"/>
    </location>
</feature>
<feature type="compositionally biased region" description="Polar residues" evidence="2">
    <location>
        <begin position="1576"/>
        <end position="1589"/>
    </location>
</feature>
<feature type="compositionally biased region" description="Basic and acidic residues" evidence="2">
    <location>
        <begin position="1"/>
        <end position="12"/>
    </location>
</feature>
<feature type="region of interest" description="Disordered" evidence="2">
    <location>
        <begin position="1344"/>
        <end position="1378"/>
    </location>
</feature>
<feature type="region of interest" description="Disordered" evidence="2">
    <location>
        <begin position="1222"/>
        <end position="1250"/>
    </location>
</feature>
<dbReference type="Proteomes" id="UP000077248">
    <property type="component" value="Unassembled WGS sequence"/>
</dbReference>
<dbReference type="OMA" id="KEACEHQ"/>
<accession>A0A177D947</accession>
<feature type="region of interest" description="Disordered" evidence="2">
    <location>
        <begin position="1414"/>
        <end position="1452"/>
    </location>
</feature>
<feature type="compositionally biased region" description="Low complexity" evidence="2">
    <location>
        <begin position="1328"/>
        <end position="1337"/>
    </location>
</feature>
<feature type="compositionally biased region" description="Polar residues" evidence="2">
    <location>
        <begin position="286"/>
        <end position="298"/>
    </location>
</feature>
<keyword evidence="4" id="KW-1185">Reference proteome</keyword>
<dbReference type="RefSeq" id="XP_018381202.1">
    <property type="nucleotide sequence ID" value="XM_018523802.1"/>
</dbReference>
<feature type="compositionally biased region" description="Low complexity" evidence="2">
    <location>
        <begin position="1473"/>
        <end position="1489"/>
    </location>
</feature>
<gene>
    <name evidence="3" type="ORF">CC77DRAFT_1012925</name>
</gene>
<feature type="region of interest" description="Disordered" evidence="2">
    <location>
        <begin position="1570"/>
        <end position="1657"/>
    </location>
</feature>
<dbReference type="VEuPathDB" id="FungiDB:CC77DRAFT_1012925"/>